<reference evidence="3 4" key="1">
    <citation type="submission" date="2019-02" db="EMBL/GenBank/DDBJ databases">
        <title>Deep-cultivation of Planctomycetes and their phenomic and genomic characterization uncovers novel biology.</title>
        <authorList>
            <person name="Wiegand S."/>
            <person name="Jogler M."/>
            <person name="Boedeker C."/>
            <person name="Pinto D."/>
            <person name="Vollmers J."/>
            <person name="Rivas-Marin E."/>
            <person name="Kohn T."/>
            <person name="Peeters S.H."/>
            <person name="Heuer A."/>
            <person name="Rast P."/>
            <person name="Oberbeckmann S."/>
            <person name="Bunk B."/>
            <person name="Jeske O."/>
            <person name="Meyerdierks A."/>
            <person name="Storesund J.E."/>
            <person name="Kallscheuer N."/>
            <person name="Luecker S."/>
            <person name="Lage O.M."/>
            <person name="Pohl T."/>
            <person name="Merkel B.J."/>
            <person name="Hornburger P."/>
            <person name="Mueller R.-W."/>
            <person name="Bruemmer F."/>
            <person name="Labrenz M."/>
            <person name="Spormann A.M."/>
            <person name="Op Den Camp H."/>
            <person name="Overmann J."/>
            <person name="Amann R."/>
            <person name="Jetten M.S.M."/>
            <person name="Mascher T."/>
            <person name="Medema M.H."/>
            <person name="Devos D.P."/>
            <person name="Kaster A.-K."/>
            <person name="Ovreas L."/>
            <person name="Rohde M."/>
            <person name="Galperin M.Y."/>
            <person name="Jogler C."/>
        </authorList>
    </citation>
    <scope>NUCLEOTIDE SEQUENCE [LARGE SCALE GENOMIC DNA]</scope>
    <source>
        <strain evidence="3 4">KOR34</strain>
    </source>
</reference>
<evidence type="ECO:0000313" key="4">
    <source>
        <dbReference type="Proteomes" id="UP000316714"/>
    </source>
</evidence>
<dbReference type="InterPro" id="IPR013096">
    <property type="entry name" value="Cupin_2"/>
</dbReference>
<comment type="caution">
    <text evidence="3">The sequence shown here is derived from an EMBL/GenBank/DDBJ whole genome shotgun (WGS) entry which is preliminary data.</text>
</comment>
<dbReference type="OrthoDB" id="282518at2"/>
<dbReference type="Pfam" id="PF07883">
    <property type="entry name" value="Cupin_2"/>
    <property type="match status" value="1"/>
</dbReference>
<dbReference type="InterPro" id="IPR014710">
    <property type="entry name" value="RmlC-like_jellyroll"/>
</dbReference>
<dbReference type="SUPFAM" id="SSF51182">
    <property type="entry name" value="RmlC-like cupins"/>
    <property type="match status" value="1"/>
</dbReference>
<dbReference type="GO" id="GO:0046872">
    <property type="term" value="F:metal ion binding"/>
    <property type="evidence" value="ECO:0007669"/>
    <property type="project" value="UniProtKB-KW"/>
</dbReference>
<evidence type="ECO:0000313" key="3">
    <source>
        <dbReference type="EMBL" id="TWT35813.1"/>
    </source>
</evidence>
<organism evidence="3 4">
    <name type="scientific">Posidoniimonas corsicana</name>
    <dbReference type="NCBI Taxonomy" id="1938618"/>
    <lineage>
        <taxon>Bacteria</taxon>
        <taxon>Pseudomonadati</taxon>
        <taxon>Planctomycetota</taxon>
        <taxon>Planctomycetia</taxon>
        <taxon>Pirellulales</taxon>
        <taxon>Lacipirellulaceae</taxon>
        <taxon>Posidoniimonas</taxon>
    </lineage>
</organism>
<gene>
    <name evidence="3" type="ORF">KOR34_07070</name>
</gene>
<dbReference type="RefSeq" id="WP_146562229.1">
    <property type="nucleotide sequence ID" value="NZ_SIHJ01000001.1"/>
</dbReference>
<dbReference type="Proteomes" id="UP000316714">
    <property type="component" value="Unassembled WGS sequence"/>
</dbReference>
<evidence type="ECO:0000256" key="1">
    <source>
        <dbReference type="ARBA" id="ARBA00022723"/>
    </source>
</evidence>
<dbReference type="PANTHER" id="PTHR35848:SF6">
    <property type="entry name" value="CUPIN TYPE-2 DOMAIN-CONTAINING PROTEIN"/>
    <property type="match status" value="1"/>
</dbReference>
<keyword evidence="1" id="KW-0479">Metal-binding</keyword>
<accession>A0A5C5VCV3</accession>
<dbReference type="EMBL" id="SIHJ01000001">
    <property type="protein sequence ID" value="TWT35813.1"/>
    <property type="molecule type" value="Genomic_DNA"/>
</dbReference>
<sequence>MSQSYTQADAGPMSGWSGFRFQFGDNPPAPKRFLKGELGLTGMEVSLNCMPVGAGMPFLHTHQKNEEVYLFLTGEGEFQAGDQVLPITPGACFRCSPELPRAWRNTGPTPMEFVVIQAEAGGYSGQGQIADGEVVAEPPAWKRAAATP</sequence>
<dbReference type="InterPro" id="IPR011051">
    <property type="entry name" value="RmlC_Cupin_sf"/>
</dbReference>
<evidence type="ECO:0000259" key="2">
    <source>
        <dbReference type="Pfam" id="PF07883"/>
    </source>
</evidence>
<dbReference type="PANTHER" id="PTHR35848">
    <property type="entry name" value="OXALATE-BINDING PROTEIN"/>
    <property type="match status" value="1"/>
</dbReference>
<dbReference type="Gene3D" id="2.60.120.10">
    <property type="entry name" value="Jelly Rolls"/>
    <property type="match status" value="1"/>
</dbReference>
<dbReference type="InterPro" id="IPR051610">
    <property type="entry name" value="GPI/OXD"/>
</dbReference>
<proteinExistence type="predicted"/>
<feature type="domain" description="Cupin type-2" evidence="2">
    <location>
        <begin position="49"/>
        <end position="116"/>
    </location>
</feature>
<name>A0A5C5VCV3_9BACT</name>
<protein>
    <submittedName>
        <fullName evidence="3">Cupin domain protein</fullName>
    </submittedName>
</protein>
<keyword evidence="4" id="KW-1185">Reference proteome</keyword>
<dbReference type="AlphaFoldDB" id="A0A5C5VCV3"/>